<dbReference type="WBParaSite" id="GPUH_0002633801-mRNA-1">
    <property type="protein sequence ID" value="GPUH_0002633801-mRNA-1"/>
    <property type="gene ID" value="GPUH_0002633801"/>
</dbReference>
<dbReference type="OrthoDB" id="338614at2759"/>
<evidence type="ECO:0000313" key="3">
    <source>
        <dbReference type="Proteomes" id="UP000271098"/>
    </source>
</evidence>
<gene>
    <name evidence="2" type="ORF">GPUH_LOCUS26309</name>
</gene>
<dbReference type="Proteomes" id="UP000271098">
    <property type="component" value="Unassembled WGS sequence"/>
</dbReference>
<dbReference type="Gene3D" id="3.40.140.70">
    <property type="entry name" value="Ubiquitin-like modifier-activating enzyme ATG7 N-terminal domain"/>
    <property type="match status" value="1"/>
</dbReference>
<accession>A0A183EZB7</accession>
<dbReference type="AlphaFoldDB" id="A0A183EZB7"/>
<dbReference type="InterPro" id="IPR042522">
    <property type="entry name" value="Atg7_N_1"/>
</dbReference>
<protein>
    <submittedName>
        <fullName evidence="4">ATG7_N domain-containing protein</fullName>
    </submittedName>
</protein>
<sequence length="111" mass="12769">MNCIESDEWLLKPASLNTFLLTAYVDLKKYAYEYWNCVPALLYPSGIKLLDEPKKVPTELKVLLSECVASRNYEPFLLLDETPTSLSHLRSVKFDQAKNIRQPCSRTRDGL</sequence>
<dbReference type="EMBL" id="UYRT01109910">
    <property type="protein sequence ID" value="VDN45373.1"/>
    <property type="molecule type" value="Genomic_DNA"/>
</dbReference>
<dbReference type="InterPro" id="IPR032197">
    <property type="entry name" value="Atg7_N"/>
</dbReference>
<proteinExistence type="predicted"/>
<feature type="domain" description="Ubiquitin-like modifier-activating enzyme Atg7 N-terminal" evidence="1">
    <location>
        <begin position="2"/>
        <end position="61"/>
    </location>
</feature>
<reference evidence="4" key="1">
    <citation type="submission" date="2016-06" db="UniProtKB">
        <authorList>
            <consortium name="WormBaseParasite"/>
        </authorList>
    </citation>
    <scope>IDENTIFICATION</scope>
</reference>
<organism evidence="4">
    <name type="scientific">Gongylonema pulchrum</name>
    <dbReference type="NCBI Taxonomy" id="637853"/>
    <lineage>
        <taxon>Eukaryota</taxon>
        <taxon>Metazoa</taxon>
        <taxon>Ecdysozoa</taxon>
        <taxon>Nematoda</taxon>
        <taxon>Chromadorea</taxon>
        <taxon>Rhabditida</taxon>
        <taxon>Spirurina</taxon>
        <taxon>Spiruromorpha</taxon>
        <taxon>Spiruroidea</taxon>
        <taxon>Gongylonematidae</taxon>
        <taxon>Gongylonema</taxon>
    </lineage>
</organism>
<name>A0A183EZB7_9BILA</name>
<dbReference type="Pfam" id="PF16420">
    <property type="entry name" value="ATG7_N"/>
    <property type="match status" value="1"/>
</dbReference>
<reference evidence="2 3" key="2">
    <citation type="submission" date="2018-11" db="EMBL/GenBank/DDBJ databases">
        <authorList>
            <consortium name="Pathogen Informatics"/>
        </authorList>
    </citation>
    <scope>NUCLEOTIDE SEQUENCE [LARGE SCALE GENOMIC DNA]</scope>
</reference>
<keyword evidence="3" id="KW-1185">Reference proteome</keyword>
<evidence type="ECO:0000259" key="1">
    <source>
        <dbReference type="Pfam" id="PF16420"/>
    </source>
</evidence>
<evidence type="ECO:0000313" key="2">
    <source>
        <dbReference type="EMBL" id="VDN45373.1"/>
    </source>
</evidence>
<evidence type="ECO:0000313" key="4">
    <source>
        <dbReference type="WBParaSite" id="GPUH_0002633801-mRNA-1"/>
    </source>
</evidence>